<reference evidence="2 3" key="1">
    <citation type="submission" date="2017-09" db="EMBL/GenBank/DDBJ databases">
        <authorList>
            <person name="Ehlers B."/>
            <person name="Leendertz F.H."/>
        </authorList>
    </citation>
    <scope>NUCLEOTIDE SEQUENCE [LARGE SCALE GENOMIC DNA]</scope>
    <source>
        <strain evidence="2 3">CGMCC 4.6857</strain>
    </source>
</reference>
<gene>
    <name evidence="2" type="ORF">SAMN05421748_12725</name>
</gene>
<evidence type="ECO:0000256" key="1">
    <source>
        <dbReference type="SAM" id="Phobius"/>
    </source>
</evidence>
<keyword evidence="1" id="KW-0812">Transmembrane</keyword>
<dbReference type="EMBL" id="OBDY01000027">
    <property type="protein sequence ID" value="SNY64707.1"/>
    <property type="molecule type" value="Genomic_DNA"/>
</dbReference>
<feature type="transmembrane region" description="Helical" evidence="1">
    <location>
        <begin position="6"/>
        <end position="27"/>
    </location>
</feature>
<dbReference type="AlphaFoldDB" id="A0A285JY64"/>
<accession>A0A285JY64</accession>
<keyword evidence="1" id="KW-0472">Membrane</keyword>
<proteinExistence type="predicted"/>
<keyword evidence="1" id="KW-1133">Transmembrane helix</keyword>
<dbReference type="RefSeq" id="WP_097327158.1">
    <property type="nucleotide sequence ID" value="NZ_OBDY01000027.1"/>
</dbReference>
<sequence length="89" mass="9904">MTRPWWHWLIGWIGVAAFLGTLVLYAASGLLAPAWAIVPLLVAWLAMLVLVIRLMRGGRPLWVPAVALLAYTFWYAALTAGEKWLGWTG</sequence>
<evidence type="ECO:0000313" key="3">
    <source>
        <dbReference type="Proteomes" id="UP000219612"/>
    </source>
</evidence>
<feature type="transmembrane region" description="Helical" evidence="1">
    <location>
        <begin position="34"/>
        <end position="55"/>
    </location>
</feature>
<protein>
    <submittedName>
        <fullName evidence="2">Uncharacterized protein</fullName>
    </submittedName>
</protein>
<name>A0A285JY64_9ACTN</name>
<dbReference type="Proteomes" id="UP000219612">
    <property type="component" value="Unassembled WGS sequence"/>
</dbReference>
<organism evidence="2 3">
    <name type="scientific">Paractinoplanes atraurantiacus</name>
    <dbReference type="NCBI Taxonomy" id="1036182"/>
    <lineage>
        <taxon>Bacteria</taxon>
        <taxon>Bacillati</taxon>
        <taxon>Actinomycetota</taxon>
        <taxon>Actinomycetes</taxon>
        <taxon>Micromonosporales</taxon>
        <taxon>Micromonosporaceae</taxon>
        <taxon>Paractinoplanes</taxon>
    </lineage>
</organism>
<dbReference type="OrthoDB" id="3787716at2"/>
<evidence type="ECO:0000313" key="2">
    <source>
        <dbReference type="EMBL" id="SNY64707.1"/>
    </source>
</evidence>
<keyword evidence="3" id="KW-1185">Reference proteome</keyword>
<feature type="transmembrane region" description="Helical" evidence="1">
    <location>
        <begin position="61"/>
        <end position="78"/>
    </location>
</feature>